<evidence type="ECO:0000256" key="1">
    <source>
        <dbReference type="SAM" id="MobiDB-lite"/>
    </source>
</evidence>
<organism evidence="2 3">
    <name type="scientific">Pristionchus pacificus</name>
    <name type="common">Parasitic nematode worm</name>
    <dbReference type="NCBI Taxonomy" id="54126"/>
    <lineage>
        <taxon>Eukaryota</taxon>
        <taxon>Metazoa</taxon>
        <taxon>Ecdysozoa</taxon>
        <taxon>Nematoda</taxon>
        <taxon>Chromadorea</taxon>
        <taxon>Rhabditida</taxon>
        <taxon>Rhabditina</taxon>
        <taxon>Diplogasteromorpha</taxon>
        <taxon>Diplogasteroidea</taxon>
        <taxon>Neodiplogasteridae</taxon>
        <taxon>Pristionchus</taxon>
    </lineage>
</organism>
<evidence type="ECO:0000313" key="3">
    <source>
        <dbReference type="Proteomes" id="UP000005239"/>
    </source>
</evidence>
<dbReference type="AlphaFoldDB" id="A0A2A6BNE1"/>
<accession>A0A8R1UPK6</accession>
<name>A0A2A6BNE1_PRIPA</name>
<protein>
    <submittedName>
        <fullName evidence="2">Uncharacterized protein</fullName>
    </submittedName>
</protein>
<reference evidence="2" key="2">
    <citation type="submission" date="2022-06" db="UniProtKB">
        <authorList>
            <consortium name="EnsemblMetazoa"/>
        </authorList>
    </citation>
    <scope>IDENTIFICATION</scope>
    <source>
        <strain evidence="2">PS312</strain>
    </source>
</reference>
<feature type="compositionally biased region" description="Basic and acidic residues" evidence="1">
    <location>
        <begin position="36"/>
        <end position="47"/>
    </location>
</feature>
<reference evidence="3" key="1">
    <citation type="journal article" date="2008" name="Nat. Genet.">
        <title>The Pristionchus pacificus genome provides a unique perspective on nematode lifestyle and parasitism.</title>
        <authorList>
            <person name="Dieterich C."/>
            <person name="Clifton S.W."/>
            <person name="Schuster L.N."/>
            <person name="Chinwalla A."/>
            <person name="Delehaunty K."/>
            <person name="Dinkelacker I."/>
            <person name="Fulton L."/>
            <person name="Fulton R."/>
            <person name="Godfrey J."/>
            <person name="Minx P."/>
            <person name="Mitreva M."/>
            <person name="Roeseler W."/>
            <person name="Tian H."/>
            <person name="Witte H."/>
            <person name="Yang S.P."/>
            <person name="Wilson R.K."/>
            <person name="Sommer R.J."/>
        </authorList>
    </citation>
    <scope>NUCLEOTIDE SEQUENCE [LARGE SCALE GENOMIC DNA]</scope>
    <source>
        <strain evidence="3">PS312</strain>
    </source>
</reference>
<dbReference type="EnsemblMetazoa" id="PPA35994.1">
    <property type="protein sequence ID" value="PPA35994.1"/>
    <property type="gene ID" value="WBGene00274363"/>
</dbReference>
<sequence length="77" mass="8538">MSLLSAMDNAQLAGANVNASNKRVVQKNVLIDRAIDRNEETNQEKNEQAAPNPVNDAEPSVKRRRQGLNVWPAHLYG</sequence>
<evidence type="ECO:0000313" key="2">
    <source>
        <dbReference type="EnsemblMetazoa" id="PPA35994.1"/>
    </source>
</evidence>
<keyword evidence="3" id="KW-1185">Reference proteome</keyword>
<accession>A0A2A6BNE1</accession>
<proteinExistence type="predicted"/>
<gene>
    <name evidence="2" type="primary">WBGene00274363</name>
</gene>
<feature type="region of interest" description="Disordered" evidence="1">
    <location>
        <begin position="36"/>
        <end position="68"/>
    </location>
</feature>
<dbReference type="Proteomes" id="UP000005239">
    <property type="component" value="Unassembled WGS sequence"/>
</dbReference>